<proteinExistence type="predicted"/>
<comment type="subcellular location">
    <subcellularLocation>
        <location evidence="1">Chromosome</location>
    </subcellularLocation>
</comment>
<keyword evidence="2" id="KW-0158">Chromosome</keyword>
<dbReference type="GO" id="GO:0005634">
    <property type="term" value="C:nucleus"/>
    <property type="evidence" value="ECO:0007669"/>
    <property type="project" value="InterPro"/>
</dbReference>
<dbReference type="SMART" id="SM00317">
    <property type="entry name" value="SET"/>
    <property type="match status" value="1"/>
</dbReference>
<dbReference type="SUPFAM" id="SSF82199">
    <property type="entry name" value="SET domain"/>
    <property type="match status" value="1"/>
</dbReference>
<keyword evidence="5" id="KW-1185">Reference proteome</keyword>
<dbReference type="GO" id="GO:0008270">
    <property type="term" value="F:zinc ion binding"/>
    <property type="evidence" value="ECO:0007669"/>
    <property type="project" value="InterPro"/>
</dbReference>
<dbReference type="InterPro" id="IPR001214">
    <property type="entry name" value="SET_dom"/>
</dbReference>
<evidence type="ECO:0000256" key="1">
    <source>
        <dbReference type="ARBA" id="ARBA00004286"/>
    </source>
</evidence>
<dbReference type="SMART" id="SM00468">
    <property type="entry name" value="PreSET"/>
    <property type="match status" value="1"/>
</dbReference>
<evidence type="ECO:0000259" key="3">
    <source>
        <dbReference type="PROSITE" id="PS50280"/>
    </source>
</evidence>
<dbReference type="Proteomes" id="UP001454036">
    <property type="component" value="Unassembled WGS sequence"/>
</dbReference>
<evidence type="ECO:0000313" key="5">
    <source>
        <dbReference type="Proteomes" id="UP001454036"/>
    </source>
</evidence>
<evidence type="ECO:0000256" key="2">
    <source>
        <dbReference type="ARBA" id="ARBA00022454"/>
    </source>
</evidence>
<dbReference type="PANTHER" id="PTHR46450:SF24">
    <property type="entry name" value="HISTONE-LYSINE N-METHYLTRANSFERASE SUVR4"/>
    <property type="match status" value="1"/>
</dbReference>
<comment type="caution">
    <text evidence="4">The sequence shown here is derived from an EMBL/GenBank/DDBJ whole genome shotgun (WGS) entry which is preliminary data.</text>
</comment>
<dbReference type="Pfam" id="PF00856">
    <property type="entry name" value="SET"/>
    <property type="match status" value="1"/>
</dbReference>
<dbReference type="EMBL" id="BAABME010032765">
    <property type="protein sequence ID" value="GAA0150655.1"/>
    <property type="molecule type" value="Genomic_DNA"/>
</dbReference>
<gene>
    <name evidence="4" type="ORF">LIER_43109</name>
</gene>
<reference evidence="4 5" key="1">
    <citation type="submission" date="2024-01" db="EMBL/GenBank/DDBJ databases">
        <title>The complete chloroplast genome sequence of Lithospermum erythrorhizon: insights into the phylogenetic relationship among Boraginaceae species and the maternal lineages of purple gromwells.</title>
        <authorList>
            <person name="Okada T."/>
            <person name="Watanabe K."/>
        </authorList>
    </citation>
    <scope>NUCLEOTIDE SEQUENCE [LARGE SCALE GENOMIC DNA]</scope>
</reference>
<dbReference type="InterPro" id="IPR007728">
    <property type="entry name" value="Pre-SET_dom"/>
</dbReference>
<dbReference type="AlphaFoldDB" id="A0AAV3PG69"/>
<dbReference type="PANTHER" id="PTHR46450">
    <property type="entry name" value="INACTIVE HISTONE-LYSINE N-METHYLTRANSFERASE SUVR1-RELATED"/>
    <property type="match status" value="1"/>
</dbReference>
<accession>A0AAV3PG69</accession>
<dbReference type="CDD" id="cd10538">
    <property type="entry name" value="SET_SETDB-like"/>
    <property type="match status" value="1"/>
</dbReference>
<dbReference type="InterPro" id="IPR046341">
    <property type="entry name" value="SET_dom_sf"/>
</dbReference>
<sequence length="448" mass="50890">MVFSWQEEEKELQNLSEDEREVYEPFVRSKVKGQTSQSSARSDSSLIVYEDKDFISHLSSSPEAKVPVPLAMMLQEENGSSGTNYFEPMNVDDEYEAVFGSPCEQGVIEGARLEDEPGCSNSEYIGKNEMENDEKNNELGNGSSSLSHLMIIRSEHLYIEDITRGMEDQKISLINEVNREELQTFNYTLKSIPYQNARVKFPLAQISLNDCCSSCTSDCLSSGTPCLCAKKSGGEFAYKTSGVVKDEFIDKCEQKLAFCEVCPLKRSKKTLTGKCKGHVIRKFIKECWFKCGCCKTCGNRTLQHGITAKLQVFMTPEGKGWGLRTLEDLPKGTFICEYVGEIITTMELVERNMKNMDMQHSYNVVLDADWRSSRRLKNEEALCLDGASYGNVARFINHRCHDANMIDIPVEVETPDRHCYHVAFFTTREVKAMEELNWVCLLNNMREN</sequence>
<dbReference type="PROSITE" id="PS50280">
    <property type="entry name" value="SET"/>
    <property type="match status" value="1"/>
</dbReference>
<organism evidence="4 5">
    <name type="scientific">Lithospermum erythrorhizon</name>
    <name type="common">Purple gromwell</name>
    <name type="synonym">Lithospermum officinale var. erythrorhizon</name>
    <dbReference type="NCBI Taxonomy" id="34254"/>
    <lineage>
        <taxon>Eukaryota</taxon>
        <taxon>Viridiplantae</taxon>
        <taxon>Streptophyta</taxon>
        <taxon>Embryophyta</taxon>
        <taxon>Tracheophyta</taxon>
        <taxon>Spermatophyta</taxon>
        <taxon>Magnoliopsida</taxon>
        <taxon>eudicotyledons</taxon>
        <taxon>Gunneridae</taxon>
        <taxon>Pentapetalae</taxon>
        <taxon>asterids</taxon>
        <taxon>lamiids</taxon>
        <taxon>Boraginales</taxon>
        <taxon>Boraginaceae</taxon>
        <taxon>Boraginoideae</taxon>
        <taxon>Lithospermeae</taxon>
        <taxon>Lithospermum</taxon>
    </lineage>
</organism>
<evidence type="ECO:0000313" key="4">
    <source>
        <dbReference type="EMBL" id="GAA0150655.1"/>
    </source>
</evidence>
<protein>
    <submittedName>
        <fullName evidence="4">Histone modifying enzyme</fullName>
    </submittedName>
</protein>
<feature type="domain" description="SET" evidence="3">
    <location>
        <begin position="308"/>
        <end position="441"/>
    </location>
</feature>
<dbReference type="GO" id="GO:0042054">
    <property type="term" value="F:histone methyltransferase activity"/>
    <property type="evidence" value="ECO:0007669"/>
    <property type="project" value="InterPro"/>
</dbReference>
<dbReference type="Gene3D" id="2.170.270.10">
    <property type="entry name" value="SET domain"/>
    <property type="match status" value="1"/>
</dbReference>
<dbReference type="GO" id="GO:0005694">
    <property type="term" value="C:chromosome"/>
    <property type="evidence" value="ECO:0007669"/>
    <property type="project" value="UniProtKB-SubCell"/>
</dbReference>
<name>A0AAV3PG69_LITER</name>